<dbReference type="Proteomes" id="UP000053558">
    <property type="component" value="Unassembled WGS sequence"/>
</dbReference>
<gene>
    <name evidence="6" type="ORF">CONPUDRAFT_138627</name>
</gene>
<name>A0A5M3MI15_CONPW</name>
<dbReference type="GO" id="GO:0005634">
    <property type="term" value="C:nucleus"/>
    <property type="evidence" value="ECO:0007669"/>
    <property type="project" value="TreeGrafter"/>
</dbReference>
<dbReference type="SUPFAM" id="SSF144232">
    <property type="entry name" value="HIT/MYND zinc finger-like"/>
    <property type="match status" value="1"/>
</dbReference>
<dbReference type="OMA" id="NCHAREP"/>
<dbReference type="Pfam" id="PF01753">
    <property type="entry name" value="zf-MYND"/>
    <property type="match status" value="1"/>
</dbReference>
<keyword evidence="7" id="KW-1185">Reference proteome</keyword>
<dbReference type="PROSITE" id="PS01360">
    <property type="entry name" value="ZF_MYND_1"/>
    <property type="match status" value="1"/>
</dbReference>
<evidence type="ECO:0000256" key="2">
    <source>
        <dbReference type="ARBA" id="ARBA00022771"/>
    </source>
</evidence>
<evidence type="ECO:0000256" key="4">
    <source>
        <dbReference type="PROSITE-ProRule" id="PRU00134"/>
    </source>
</evidence>
<organism evidence="6 7">
    <name type="scientific">Coniophora puteana (strain RWD-64-598)</name>
    <name type="common">Brown rot fungus</name>
    <dbReference type="NCBI Taxonomy" id="741705"/>
    <lineage>
        <taxon>Eukaryota</taxon>
        <taxon>Fungi</taxon>
        <taxon>Dikarya</taxon>
        <taxon>Basidiomycota</taxon>
        <taxon>Agaricomycotina</taxon>
        <taxon>Agaricomycetes</taxon>
        <taxon>Agaricomycetidae</taxon>
        <taxon>Boletales</taxon>
        <taxon>Coniophorineae</taxon>
        <taxon>Coniophoraceae</taxon>
        <taxon>Coniophora</taxon>
    </lineage>
</organism>
<comment type="caution">
    <text evidence="6">The sequence shown here is derived from an EMBL/GenBank/DDBJ whole genome shotgun (WGS) entry which is preliminary data.</text>
</comment>
<dbReference type="InterPro" id="IPR024119">
    <property type="entry name" value="TF_DEAF-1"/>
</dbReference>
<dbReference type="OrthoDB" id="341421at2759"/>
<evidence type="ECO:0000256" key="3">
    <source>
        <dbReference type="ARBA" id="ARBA00022833"/>
    </source>
</evidence>
<dbReference type="AlphaFoldDB" id="A0A5M3MI15"/>
<evidence type="ECO:0000259" key="5">
    <source>
        <dbReference type="PROSITE" id="PS50865"/>
    </source>
</evidence>
<accession>A0A5M3MI15</accession>
<keyword evidence="1" id="KW-0479">Metal-binding</keyword>
<dbReference type="Gene3D" id="6.10.140.2220">
    <property type="match status" value="1"/>
</dbReference>
<sequence length="503" mass="57556">MEQDGTLLGRLHLGLAYQNRFNNLFRFAGYCRPDTVPLDILPQCMWALRWLSQAAEEASEGQLRGCKNLLPKQTGALLGLARYGLIVNCEDKLIKHLLGAPVDRPKESLVHFQRMFDFHLRYGRKDTTNFDMLSHDPDTYAEHGVALARTLENDEEAECVLRKTLAAFEKPGDQAPRTLYAITCRVYLARVLRRRGVGGDAESQYLEAHVAKWLKKNRFQFSASELRDLFGTSDTDSSTDPILLAIGGVEALKRRGLSFKSLQRTTRRCQQCSKGDPAVKLFQCSKCRYTFYCSKACQRGHWPLHKQFCAEHTQTLMLADQLKASGDIENSQLMSDWITWRNMEFPGEMKSARVNALKLRRDPSRGRSHIIMTEVRRVASSKHPARRFEAVKMGVFCLADVKRDRPLTGPSGEEIEQMMDEMLKEYDHGRGPAKYSYPWFEMYFSADNRIPSTLTISVITITELREIPYDPDWRKHANYTGVVPQPLSVLNWRATDAENDIEC</sequence>
<dbReference type="PANTHER" id="PTHR10237:SF14">
    <property type="entry name" value="MYND-TYPE DOMAIN-CONTAINING PROTEIN"/>
    <property type="match status" value="1"/>
</dbReference>
<keyword evidence="3" id="KW-0862">Zinc</keyword>
<dbReference type="KEGG" id="cput:CONPUDRAFT_138627"/>
<dbReference type="PROSITE" id="PS50865">
    <property type="entry name" value="ZF_MYND_2"/>
    <property type="match status" value="1"/>
</dbReference>
<dbReference type="GeneID" id="19201229"/>
<reference evidence="7" key="1">
    <citation type="journal article" date="2012" name="Science">
        <title>The Paleozoic origin of enzymatic lignin decomposition reconstructed from 31 fungal genomes.</title>
        <authorList>
            <person name="Floudas D."/>
            <person name="Binder M."/>
            <person name="Riley R."/>
            <person name="Barry K."/>
            <person name="Blanchette R.A."/>
            <person name="Henrissat B."/>
            <person name="Martinez A.T."/>
            <person name="Otillar R."/>
            <person name="Spatafora J.W."/>
            <person name="Yadav J.S."/>
            <person name="Aerts A."/>
            <person name="Benoit I."/>
            <person name="Boyd A."/>
            <person name="Carlson A."/>
            <person name="Copeland A."/>
            <person name="Coutinho P.M."/>
            <person name="de Vries R.P."/>
            <person name="Ferreira P."/>
            <person name="Findley K."/>
            <person name="Foster B."/>
            <person name="Gaskell J."/>
            <person name="Glotzer D."/>
            <person name="Gorecki P."/>
            <person name="Heitman J."/>
            <person name="Hesse C."/>
            <person name="Hori C."/>
            <person name="Igarashi K."/>
            <person name="Jurgens J.A."/>
            <person name="Kallen N."/>
            <person name="Kersten P."/>
            <person name="Kohler A."/>
            <person name="Kuees U."/>
            <person name="Kumar T.K.A."/>
            <person name="Kuo A."/>
            <person name="LaButti K."/>
            <person name="Larrondo L.F."/>
            <person name="Lindquist E."/>
            <person name="Ling A."/>
            <person name="Lombard V."/>
            <person name="Lucas S."/>
            <person name="Lundell T."/>
            <person name="Martin R."/>
            <person name="McLaughlin D.J."/>
            <person name="Morgenstern I."/>
            <person name="Morin E."/>
            <person name="Murat C."/>
            <person name="Nagy L.G."/>
            <person name="Nolan M."/>
            <person name="Ohm R.A."/>
            <person name="Patyshakuliyeva A."/>
            <person name="Rokas A."/>
            <person name="Ruiz-Duenas F.J."/>
            <person name="Sabat G."/>
            <person name="Salamov A."/>
            <person name="Samejima M."/>
            <person name="Schmutz J."/>
            <person name="Slot J.C."/>
            <person name="St John F."/>
            <person name="Stenlid J."/>
            <person name="Sun H."/>
            <person name="Sun S."/>
            <person name="Syed K."/>
            <person name="Tsang A."/>
            <person name="Wiebenga A."/>
            <person name="Young D."/>
            <person name="Pisabarro A."/>
            <person name="Eastwood D.C."/>
            <person name="Martin F."/>
            <person name="Cullen D."/>
            <person name="Grigoriev I.V."/>
            <person name="Hibbett D.S."/>
        </authorList>
    </citation>
    <scope>NUCLEOTIDE SEQUENCE [LARGE SCALE GENOMIC DNA]</scope>
    <source>
        <strain evidence="7">RWD-64-598 SS2</strain>
    </source>
</reference>
<protein>
    <recommendedName>
        <fullName evidence="5">MYND-type domain-containing protein</fullName>
    </recommendedName>
</protein>
<dbReference type="PANTHER" id="PTHR10237">
    <property type="entry name" value="DEFORMED EPIDERMAL AUTOREGULATORY FACTOR 1 HOMOLOG SUPPRESSIN"/>
    <property type="match status" value="1"/>
</dbReference>
<dbReference type="GO" id="GO:0008270">
    <property type="term" value="F:zinc ion binding"/>
    <property type="evidence" value="ECO:0007669"/>
    <property type="project" value="UniProtKB-KW"/>
</dbReference>
<proteinExistence type="predicted"/>
<dbReference type="RefSeq" id="XP_007771348.1">
    <property type="nucleotide sequence ID" value="XM_007773158.1"/>
</dbReference>
<feature type="domain" description="MYND-type" evidence="5">
    <location>
        <begin position="269"/>
        <end position="309"/>
    </location>
</feature>
<keyword evidence="2 4" id="KW-0863">Zinc-finger</keyword>
<dbReference type="InterPro" id="IPR002893">
    <property type="entry name" value="Znf_MYND"/>
</dbReference>
<evidence type="ECO:0000256" key="1">
    <source>
        <dbReference type="ARBA" id="ARBA00022723"/>
    </source>
</evidence>
<evidence type="ECO:0000313" key="6">
    <source>
        <dbReference type="EMBL" id="EIW78285.1"/>
    </source>
</evidence>
<evidence type="ECO:0000313" key="7">
    <source>
        <dbReference type="Proteomes" id="UP000053558"/>
    </source>
</evidence>
<dbReference type="EMBL" id="JH711582">
    <property type="protein sequence ID" value="EIW78285.1"/>
    <property type="molecule type" value="Genomic_DNA"/>
</dbReference>
<dbReference type="GO" id="GO:0000981">
    <property type="term" value="F:DNA-binding transcription factor activity, RNA polymerase II-specific"/>
    <property type="evidence" value="ECO:0007669"/>
    <property type="project" value="TreeGrafter"/>
</dbReference>